<organism evidence="3">
    <name type="scientific">uncultured bacterium A1Q1_fos_1053</name>
    <dbReference type="NCBI Taxonomy" id="1256539"/>
    <lineage>
        <taxon>Bacteria</taxon>
        <taxon>environmental samples</taxon>
    </lineage>
</organism>
<keyword evidence="2" id="KW-0812">Transmembrane</keyword>
<keyword evidence="1" id="KW-1277">Toxin-antitoxin system</keyword>
<feature type="transmembrane region" description="Helical" evidence="2">
    <location>
        <begin position="57"/>
        <end position="76"/>
    </location>
</feature>
<dbReference type="Pfam" id="PF05016">
    <property type="entry name" value="ParE_toxin"/>
    <property type="match status" value="1"/>
</dbReference>
<proteinExistence type="predicted"/>
<dbReference type="InterPro" id="IPR007712">
    <property type="entry name" value="RelE/ParE_toxin"/>
</dbReference>
<keyword evidence="2" id="KW-0472">Membrane</keyword>
<evidence type="ECO:0008006" key="4">
    <source>
        <dbReference type="Google" id="ProtNLM"/>
    </source>
</evidence>
<evidence type="ECO:0000256" key="2">
    <source>
        <dbReference type="SAM" id="Phobius"/>
    </source>
</evidence>
<protein>
    <recommendedName>
        <fullName evidence="4">Type II toxin-antitoxin system RelE/ParE family toxin</fullName>
    </recommendedName>
</protein>
<dbReference type="InterPro" id="IPR035093">
    <property type="entry name" value="RelE/ParE_toxin_dom_sf"/>
</dbReference>
<dbReference type="EMBL" id="JX649877">
    <property type="protein sequence ID" value="AGC71589.1"/>
    <property type="molecule type" value="Genomic_DNA"/>
</dbReference>
<evidence type="ECO:0000256" key="1">
    <source>
        <dbReference type="ARBA" id="ARBA00022649"/>
    </source>
</evidence>
<accession>L7VVN5</accession>
<dbReference type="AlphaFoldDB" id="L7VVN5"/>
<name>L7VVN5_9BACT</name>
<sequence length="95" mass="10667">MINSDVPAALAYYDQIDRALGDRFGQLISDVLDGITKHPLFGREYLPGFRRVVTVPFPYMLVYVVEGSSIYVLALLHTKRNPDANRAIVQERGGE</sequence>
<evidence type="ECO:0000313" key="3">
    <source>
        <dbReference type="EMBL" id="AGC71589.1"/>
    </source>
</evidence>
<keyword evidence="2" id="KW-1133">Transmembrane helix</keyword>
<reference evidence="3" key="1">
    <citation type="submission" date="2012-09" db="EMBL/GenBank/DDBJ databases">
        <title>Metagenomic Characterization of a Microbial Community in Wastewater Detects High Levels of Antibiotic Resistance.</title>
        <authorList>
            <person name="Abrams M."/>
            <person name="Caldwell A."/>
            <person name="Vandaei E."/>
            <person name="Lee W."/>
            <person name="Perrott J."/>
            <person name="Khan S.Y."/>
            <person name="Ta J."/>
            <person name="Romero D."/>
            <person name="Nguyen V."/>
            <person name="Pourmand N."/>
            <person name="Ouverney C.C."/>
        </authorList>
    </citation>
    <scope>NUCLEOTIDE SEQUENCE</scope>
</reference>
<dbReference type="Gene3D" id="3.30.2310.20">
    <property type="entry name" value="RelE-like"/>
    <property type="match status" value="1"/>
</dbReference>